<proteinExistence type="predicted"/>
<gene>
    <name evidence="3" type="ORF">SAMN04488011_1072</name>
    <name evidence="4" type="ORF">SAMN04488011_11715</name>
</gene>
<dbReference type="PANTHER" id="PTHR43037:SF1">
    <property type="entry name" value="BLL1128 PROTEIN"/>
    <property type="match status" value="1"/>
</dbReference>
<dbReference type="EMBL" id="FOCM01000007">
    <property type="protein sequence ID" value="SEN85351.1"/>
    <property type="molecule type" value="Genomic_DNA"/>
</dbReference>
<sequence>MNDQFATAMGRALEQTRAGNPAGATATIQAALGGAAPQPSPRVRRPLGQTIDSLFNGKRVARSFGQAPVRAPEVPTGASWETRHHAGAHGARDYRLFVPSPRDEPVQGLVMMLHGCTQTAEDFASGTRMNLLAERHNLVVVYPEQTRAANQMACWNWFRSEDQTRAGGEPALLAEMAGQIAAELNVPAGRIFATGLSAGGAMAAILGRAFPEVFAAVGVHSGLAPGSASDVAGAFAAMQGQPTPAVPLAEIPARTIVFHGLSDTTVAPANGDAVMASALGRAASIQSDAPHDGAEVTVHRDPSGRLLAEQWTIPGLGHAWSGGSAEGSHTAPSGPDASAEMVRFFLSLDPEERA</sequence>
<keyword evidence="1" id="KW-0732">Signal</keyword>
<dbReference type="EMBL" id="FOCM01000017">
    <property type="protein sequence ID" value="SEO16735.1"/>
    <property type="molecule type" value="Genomic_DNA"/>
</dbReference>
<dbReference type="OrthoDB" id="9767239at2"/>
<dbReference type="InterPro" id="IPR050955">
    <property type="entry name" value="Plant_Biomass_Hydrol_Est"/>
</dbReference>
<dbReference type="RefSeq" id="WP_091846141.1">
    <property type="nucleotide sequence ID" value="NZ_FOCM01000007.1"/>
</dbReference>
<dbReference type="PANTHER" id="PTHR43037">
    <property type="entry name" value="UNNAMED PRODUCT-RELATED"/>
    <property type="match status" value="1"/>
</dbReference>
<keyword evidence="5" id="KW-1185">Reference proteome</keyword>
<dbReference type="AlphaFoldDB" id="A0A1H8JXL0"/>
<dbReference type="InterPro" id="IPR029058">
    <property type="entry name" value="AB_hydrolase_fold"/>
</dbReference>
<evidence type="ECO:0000313" key="3">
    <source>
        <dbReference type="EMBL" id="SEN85351.1"/>
    </source>
</evidence>
<evidence type="ECO:0000256" key="1">
    <source>
        <dbReference type="ARBA" id="ARBA00022729"/>
    </source>
</evidence>
<evidence type="ECO:0000313" key="5">
    <source>
        <dbReference type="Proteomes" id="UP000199372"/>
    </source>
</evidence>
<dbReference type="Proteomes" id="UP000199372">
    <property type="component" value="Unassembled WGS sequence"/>
</dbReference>
<dbReference type="Gene3D" id="3.40.50.1820">
    <property type="entry name" value="alpha/beta hydrolase"/>
    <property type="match status" value="1"/>
</dbReference>
<dbReference type="InterPro" id="IPR010126">
    <property type="entry name" value="Esterase_phb"/>
</dbReference>
<accession>A0A1H8JXL0</accession>
<protein>
    <submittedName>
        <fullName evidence="3">Esterase, PHB depolymerase family</fullName>
    </submittedName>
</protein>
<dbReference type="Pfam" id="PF10503">
    <property type="entry name" value="Esterase_PHB"/>
    <property type="match status" value="1"/>
</dbReference>
<dbReference type="GO" id="GO:0016787">
    <property type="term" value="F:hydrolase activity"/>
    <property type="evidence" value="ECO:0007669"/>
    <property type="project" value="UniProtKB-KW"/>
</dbReference>
<organism evidence="3 5">
    <name type="scientific">Palleronia pelagia</name>
    <dbReference type="NCBI Taxonomy" id="387096"/>
    <lineage>
        <taxon>Bacteria</taxon>
        <taxon>Pseudomonadati</taxon>
        <taxon>Pseudomonadota</taxon>
        <taxon>Alphaproteobacteria</taxon>
        <taxon>Rhodobacterales</taxon>
        <taxon>Roseobacteraceae</taxon>
        <taxon>Palleronia</taxon>
    </lineage>
</organism>
<name>A0A1H8JXL0_9RHOB</name>
<evidence type="ECO:0000313" key="4">
    <source>
        <dbReference type="EMBL" id="SEO16735.1"/>
    </source>
</evidence>
<dbReference type="SUPFAM" id="SSF53474">
    <property type="entry name" value="alpha/beta-Hydrolases"/>
    <property type="match status" value="2"/>
</dbReference>
<dbReference type="GO" id="GO:0005576">
    <property type="term" value="C:extracellular region"/>
    <property type="evidence" value="ECO:0007669"/>
    <property type="project" value="InterPro"/>
</dbReference>
<evidence type="ECO:0000256" key="2">
    <source>
        <dbReference type="ARBA" id="ARBA00022801"/>
    </source>
</evidence>
<reference evidence="3" key="1">
    <citation type="submission" date="2016-10" db="EMBL/GenBank/DDBJ databases">
        <authorList>
            <person name="de Groot N.N."/>
        </authorList>
    </citation>
    <scope>NUCLEOTIDE SEQUENCE [LARGE SCALE GENOMIC DNA]</scope>
    <source>
        <strain evidence="3">DSM 26893</strain>
    </source>
</reference>
<dbReference type="NCBIfam" id="TIGR01840">
    <property type="entry name" value="esterase_phb"/>
    <property type="match status" value="1"/>
</dbReference>
<reference evidence="5" key="2">
    <citation type="submission" date="2016-10" db="EMBL/GenBank/DDBJ databases">
        <authorList>
            <person name="Varghese N."/>
            <person name="Submissions S."/>
        </authorList>
    </citation>
    <scope>NUCLEOTIDE SEQUENCE [LARGE SCALE GENOMIC DNA]</scope>
    <source>
        <strain evidence="5">DSM 26893</strain>
    </source>
</reference>
<keyword evidence="2" id="KW-0378">Hydrolase</keyword>